<dbReference type="Gene3D" id="1.10.238.10">
    <property type="entry name" value="EF-hand"/>
    <property type="match status" value="1"/>
</dbReference>
<keyword evidence="5" id="KW-1185">Reference proteome</keyword>
<dbReference type="GO" id="GO:0005509">
    <property type="term" value="F:calcium ion binding"/>
    <property type="evidence" value="ECO:0007669"/>
    <property type="project" value="InterPro"/>
</dbReference>
<feature type="domain" description="EF-hand" evidence="3">
    <location>
        <begin position="59"/>
        <end position="94"/>
    </location>
</feature>
<evidence type="ECO:0000313" key="5">
    <source>
        <dbReference type="Proteomes" id="UP001454036"/>
    </source>
</evidence>
<proteinExistence type="predicted"/>
<dbReference type="AlphaFoldDB" id="A0AAV3RAW1"/>
<dbReference type="Pfam" id="PF13405">
    <property type="entry name" value="EF-hand_6"/>
    <property type="match status" value="1"/>
</dbReference>
<feature type="compositionally biased region" description="Polar residues" evidence="2">
    <location>
        <begin position="1"/>
        <end position="13"/>
    </location>
</feature>
<dbReference type="InterPro" id="IPR011992">
    <property type="entry name" value="EF-hand-dom_pair"/>
</dbReference>
<dbReference type="CDD" id="cd16180">
    <property type="entry name" value="EFh_PEF_Group_I"/>
    <property type="match status" value="1"/>
</dbReference>
<dbReference type="PANTHER" id="PTHR46824:SF2">
    <property type="entry name" value="CALCIUM-BINDING PROTEIN CML48-RELATED"/>
    <property type="match status" value="1"/>
</dbReference>
<comment type="caution">
    <text evidence="4">The sequence shown here is derived from an EMBL/GenBank/DDBJ whole genome shotgun (WGS) entry which is preliminary data.</text>
</comment>
<reference evidence="4 5" key="1">
    <citation type="submission" date="2024-01" db="EMBL/GenBank/DDBJ databases">
        <title>The complete chloroplast genome sequence of Lithospermum erythrorhizon: insights into the phylogenetic relationship among Boraginaceae species and the maternal lineages of purple gromwells.</title>
        <authorList>
            <person name="Okada T."/>
            <person name="Watanabe K."/>
        </authorList>
    </citation>
    <scope>NUCLEOTIDE SEQUENCE [LARGE SCALE GENOMIC DNA]</scope>
</reference>
<organism evidence="4 5">
    <name type="scientific">Lithospermum erythrorhizon</name>
    <name type="common">Purple gromwell</name>
    <name type="synonym">Lithospermum officinale var. erythrorhizon</name>
    <dbReference type="NCBI Taxonomy" id="34254"/>
    <lineage>
        <taxon>Eukaryota</taxon>
        <taxon>Viridiplantae</taxon>
        <taxon>Streptophyta</taxon>
        <taxon>Embryophyta</taxon>
        <taxon>Tracheophyta</taxon>
        <taxon>Spermatophyta</taxon>
        <taxon>Magnoliopsida</taxon>
        <taxon>eudicotyledons</taxon>
        <taxon>Gunneridae</taxon>
        <taxon>Pentapetalae</taxon>
        <taxon>asterids</taxon>
        <taxon>lamiids</taxon>
        <taxon>Boraginales</taxon>
        <taxon>Boraginaceae</taxon>
        <taxon>Boraginoideae</taxon>
        <taxon>Lithospermeae</taxon>
        <taxon>Lithospermum</taxon>
    </lineage>
</organism>
<dbReference type="InterPro" id="IPR018247">
    <property type="entry name" value="EF_Hand_1_Ca_BS"/>
</dbReference>
<dbReference type="SMART" id="SM00054">
    <property type="entry name" value="EFh"/>
    <property type="match status" value="2"/>
</dbReference>
<dbReference type="SUPFAM" id="SSF47473">
    <property type="entry name" value="EF-hand"/>
    <property type="match status" value="1"/>
</dbReference>
<evidence type="ECO:0000313" key="4">
    <source>
        <dbReference type="EMBL" id="GAA0173519.1"/>
    </source>
</evidence>
<gene>
    <name evidence="4" type="ORF">LIER_27116</name>
</gene>
<dbReference type="InterPro" id="IPR044590">
    <property type="entry name" value="CML48/49/50"/>
</dbReference>
<dbReference type="EMBL" id="BAABME010008640">
    <property type="protein sequence ID" value="GAA0173519.1"/>
    <property type="molecule type" value="Genomic_DNA"/>
</dbReference>
<evidence type="ECO:0000256" key="1">
    <source>
        <dbReference type="ARBA" id="ARBA00022837"/>
    </source>
</evidence>
<dbReference type="Proteomes" id="UP001454036">
    <property type="component" value="Unassembled WGS sequence"/>
</dbReference>
<protein>
    <recommendedName>
        <fullName evidence="3">EF-hand domain-containing protein</fullName>
    </recommendedName>
</protein>
<accession>A0AAV3RAW1</accession>
<feature type="domain" description="EF-hand" evidence="3">
    <location>
        <begin position="127"/>
        <end position="162"/>
    </location>
</feature>
<dbReference type="Pfam" id="PF13202">
    <property type="entry name" value="EF-hand_5"/>
    <property type="match status" value="1"/>
</dbReference>
<sequence>MTSSSTATKSPYTPSAPPLTHLENDPPLAYPTTQYNYTSAQPPPRGQYYHQHEPMFHPGTDPEIIRSFGMVDRDQNGFIDDNELQQALTSSSQKFSLRTIRLLIFLFKNLNQPSLKIGPQEFTALWSCLAQWRAIFEQFDKDRSGKINTIELRDALHSLGYAIPQSVLQVLISRYDNGNGHRIELNYDEFIECGMVVKGLTDKFKEKDPHYTGSAMLHYDQFLSLIIPFIVCD</sequence>
<keyword evidence="1" id="KW-0106">Calcium</keyword>
<evidence type="ECO:0000256" key="2">
    <source>
        <dbReference type="SAM" id="MobiDB-lite"/>
    </source>
</evidence>
<dbReference type="InterPro" id="IPR002048">
    <property type="entry name" value="EF_hand_dom"/>
</dbReference>
<feature type="compositionally biased region" description="Polar residues" evidence="2">
    <location>
        <begin position="31"/>
        <end position="40"/>
    </location>
</feature>
<dbReference type="PROSITE" id="PS50222">
    <property type="entry name" value="EF_HAND_2"/>
    <property type="match status" value="2"/>
</dbReference>
<dbReference type="PANTHER" id="PTHR46824">
    <property type="entry name" value="CALCIUM-BINDING PROTEIN CML48-RELATED"/>
    <property type="match status" value="1"/>
</dbReference>
<name>A0AAV3RAW1_LITER</name>
<feature type="region of interest" description="Disordered" evidence="2">
    <location>
        <begin position="1"/>
        <end position="56"/>
    </location>
</feature>
<dbReference type="PROSITE" id="PS00018">
    <property type="entry name" value="EF_HAND_1"/>
    <property type="match status" value="2"/>
</dbReference>
<evidence type="ECO:0000259" key="3">
    <source>
        <dbReference type="PROSITE" id="PS50222"/>
    </source>
</evidence>